<protein>
    <recommendedName>
        <fullName evidence="2">DUF3558 domain-containing protein</fullName>
    </recommendedName>
</protein>
<reference evidence="1" key="1">
    <citation type="submission" date="2022-10" db="EMBL/GenBank/DDBJ databases">
        <title>The complete genomes of actinobacterial strains from the NBC collection.</title>
        <authorList>
            <person name="Joergensen T.S."/>
            <person name="Alvarez Arevalo M."/>
            <person name="Sterndorff E.B."/>
            <person name="Faurdal D."/>
            <person name="Vuksanovic O."/>
            <person name="Mourched A.-S."/>
            <person name="Charusanti P."/>
            <person name="Shaw S."/>
            <person name="Blin K."/>
            <person name="Weber T."/>
        </authorList>
    </citation>
    <scope>NUCLEOTIDE SEQUENCE</scope>
    <source>
        <strain evidence="1">NBC_00049</strain>
    </source>
</reference>
<dbReference type="EMBL" id="CP108264">
    <property type="protein sequence ID" value="WTU75789.1"/>
    <property type="molecule type" value="Genomic_DNA"/>
</dbReference>
<proteinExistence type="predicted"/>
<gene>
    <name evidence="1" type="ORF">OG327_22035</name>
</gene>
<organism evidence="1">
    <name type="scientific">Streptomyces sp. NBC_00049</name>
    <dbReference type="NCBI Taxonomy" id="2903617"/>
    <lineage>
        <taxon>Bacteria</taxon>
        <taxon>Bacillati</taxon>
        <taxon>Actinomycetota</taxon>
        <taxon>Actinomycetes</taxon>
        <taxon>Kitasatosporales</taxon>
        <taxon>Streptomycetaceae</taxon>
        <taxon>Streptomyces</taxon>
    </lineage>
</organism>
<name>A0AAU2JSN9_9ACTN</name>
<sequence length="229" mass="24171">MITEPELDGEWADAGPPEVAEAAASRERVPGRGRPWLWALGGAVLASALWAGTLAVQDRFPGVGAAPPLAYRHSEDLCKEAPLAALSKATVPYRETTTKSVGGPVVDWAHCFFSVDRSGEDRVYMAQVMVELHKKADPQAEFGAGPVLTSALPEQAVDVQELPGLGERALLGGGLGGTGLRLQVLDGGAVFTLAVEWWSEDGDPEPDTDAIKGAMAEDMRTLMAALRAK</sequence>
<accession>A0AAU2JSN9</accession>
<dbReference type="AlphaFoldDB" id="A0AAU2JSN9"/>
<evidence type="ECO:0000313" key="1">
    <source>
        <dbReference type="EMBL" id="WTU75789.1"/>
    </source>
</evidence>
<evidence type="ECO:0008006" key="2">
    <source>
        <dbReference type="Google" id="ProtNLM"/>
    </source>
</evidence>